<keyword evidence="3" id="KW-1185">Reference proteome</keyword>
<sequence length="160" mass="18602">MPVEEKKQRSPNVAEQWPLPPMPTEADHRPLMFTVVVYAPSDRMQEMNWAFHVHDQQIEHHSLHGLAARIGSFEDLGSRGDPALSRRYRTSVYVGVTDRQNYGLLQEALYEVQCCFRTGHRSWNDRQYVVQLMMLLGEKGILETDDEDYQRAMALLLSRI</sequence>
<gene>
    <name evidence="2" type="ORF">BT63DRAFT_449250</name>
</gene>
<dbReference type="Proteomes" id="UP000799302">
    <property type="component" value="Unassembled WGS sequence"/>
</dbReference>
<reference evidence="2" key="1">
    <citation type="journal article" date="2020" name="Stud. Mycol.">
        <title>101 Dothideomycetes genomes: a test case for predicting lifestyles and emergence of pathogens.</title>
        <authorList>
            <person name="Haridas S."/>
            <person name="Albert R."/>
            <person name="Binder M."/>
            <person name="Bloem J."/>
            <person name="Labutti K."/>
            <person name="Salamov A."/>
            <person name="Andreopoulos B."/>
            <person name="Baker S."/>
            <person name="Barry K."/>
            <person name="Bills G."/>
            <person name="Bluhm B."/>
            <person name="Cannon C."/>
            <person name="Castanera R."/>
            <person name="Culley D."/>
            <person name="Daum C."/>
            <person name="Ezra D."/>
            <person name="Gonzalez J."/>
            <person name="Henrissat B."/>
            <person name="Kuo A."/>
            <person name="Liang C."/>
            <person name="Lipzen A."/>
            <person name="Lutzoni F."/>
            <person name="Magnuson J."/>
            <person name="Mondo S."/>
            <person name="Nolan M."/>
            <person name="Ohm R."/>
            <person name="Pangilinan J."/>
            <person name="Park H.-J."/>
            <person name="Ramirez L."/>
            <person name="Alfaro M."/>
            <person name="Sun H."/>
            <person name="Tritt A."/>
            <person name="Yoshinaga Y."/>
            <person name="Zwiers L.-H."/>
            <person name="Turgeon B."/>
            <person name="Goodwin S."/>
            <person name="Spatafora J."/>
            <person name="Crous P."/>
            <person name="Grigoriev I."/>
        </authorList>
    </citation>
    <scope>NUCLEOTIDE SEQUENCE</scope>
    <source>
        <strain evidence="2">CBS 115976</strain>
    </source>
</reference>
<evidence type="ECO:0000313" key="2">
    <source>
        <dbReference type="EMBL" id="KAF2674258.1"/>
    </source>
</evidence>
<accession>A0A6A6UT71</accession>
<dbReference type="OrthoDB" id="37659at2759"/>
<organism evidence="2 3">
    <name type="scientific">Microthyrium microscopicum</name>
    <dbReference type="NCBI Taxonomy" id="703497"/>
    <lineage>
        <taxon>Eukaryota</taxon>
        <taxon>Fungi</taxon>
        <taxon>Dikarya</taxon>
        <taxon>Ascomycota</taxon>
        <taxon>Pezizomycotina</taxon>
        <taxon>Dothideomycetes</taxon>
        <taxon>Dothideomycetes incertae sedis</taxon>
        <taxon>Microthyriales</taxon>
        <taxon>Microthyriaceae</taxon>
        <taxon>Microthyrium</taxon>
    </lineage>
</organism>
<evidence type="ECO:0000313" key="3">
    <source>
        <dbReference type="Proteomes" id="UP000799302"/>
    </source>
</evidence>
<name>A0A6A6UT71_9PEZI</name>
<protein>
    <submittedName>
        <fullName evidence="2">Uncharacterized protein</fullName>
    </submittedName>
</protein>
<proteinExistence type="predicted"/>
<feature type="region of interest" description="Disordered" evidence="1">
    <location>
        <begin position="1"/>
        <end position="22"/>
    </location>
</feature>
<dbReference type="EMBL" id="MU004230">
    <property type="protein sequence ID" value="KAF2674258.1"/>
    <property type="molecule type" value="Genomic_DNA"/>
</dbReference>
<evidence type="ECO:0000256" key="1">
    <source>
        <dbReference type="SAM" id="MobiDB-lite"/>
    </source>
</evidence>
<dbReference type="AlphaFoldDB" id="A0A6A6UT71"/>